<dbReference type="Pfam" id="PF00156">
    <property type="entry name" value="Pribosyltran"/>
    <property type="match status" value="1"/>
</dbReference>
<gene>
    <name evidence="2" type="ORF">DRJ26_03030</name>
</gene>
<dbReference type="NCBIfam" id="NF005592">
    <property type="entry name" value="PRK07322.1"/>
    <property type="match status" value="1"/>
</dbReference>
<dbReference type="AlphaFoldDB" id="A0A497F1Z5"/>
<organism evidence="2 3">
    <name type="scientific">Thermoproteota archaeon</name>
    <dbReference type="NCBI Taxonomy" id="2056631"/>
    <lineage>
        <taxon>Archaea</taxon>
        <taxon>Thermoproteota</taxon>
    </lineage>
</organism>
<evidence type="ECO:0000313" key="3">
    <source>
        <dbReference type="Proteomes" id="UP000269499"/>
    </source>
</evidence>
<protein>
    <submittedName>
        <fullName evidence="2">Phosphoribosyltransferase</fullName>
    </submittedName>
</protein>
<dbReference type="SUPFAM" id="SSF53271">
    <property type="entry name" value="PRTase-like"/>
    <property type="match status" value="1"/>
</dbReference>
<accession>A0A497F1Z5</accession>
<dbReference type="CDD" id="cd06223">
    <property type="entry name" value="PRTases_typeI"/>
    <property type="match status" value="1"/>
</dbReference>
<dbReference type="EMBL" id="QMRA01000055">
    <property type="protein sequence ID" value="RLE53693.1"/>
    <property type="molecule type" value="Genomic_DNA"/>
</dbReference>
<comment type="caution">
    <text evidence="2">The sequence shown here is derived from an EMBL/GenBank/DDBJ whole genome shotgun (WGS) entry which is preliminary data.</text>
</comment>
<sequence length="200" mass="22174">MKYVRKYSGEKKFEINIAGLKRTLPVVSVANGVWIASNAELVLGDVEFISTVARELAGRIKQFNPEVIVTPEAKSLAIAYEVARQLGHKRYIVARKSVKAYMQGVLIEEVKSITTREPQILVLSSRDASYIKGKRVCILDDVVSTGGTLRALENLVLKAGGIIACRAAVWLEGPWCKDKDIIFLSVLPVFVEKMEVLRVD</sequence>
<dbReference type="Proteomes" id="UP000269499">
    <property type="component" value="Unassembled WGS sequence"/>
</dbReference>
<evidence type="ECO:0000259" key="1">
    <source>
        <dbReference type="Pfam" id="PF00156"/>
    </source>
</evidence>
<dbReference type="PANTHER" id="PTHR43218:SF1">
    <property type="entry name" value="PHOSPHORIBOSYLTRANSFERASE"/>
    <property type="match status" value="1"/>
</dbReference>
<dbReference type="InterPro" id="IPR000836">
    <property type="entry name" value="PRTase_dom"/>
</dbReference>
<feature type="domain" description="Phosphoribosyltransferase" evidence="1">
    <location>
        <begin position="53"/>
        <end position="161"/>
    </location>
</feature>
<evidence type="ECO:0000313" key="2">
    <source>
        <dbReference type="EMBL" id="RLE53693.1"/>
    </source>
</evidence>
<keyword evidence="2" id="KW-0328">Glycosyltransferase</keyword>
<dbReference type="GO" id="GO:0016757">
    <property type="term" value="F:glycosyltransferase activity"/>
    <property type="evidence" value="ECO:0007669"/>
    <property type="project" value="UniProtKB-KW"/>
</dbReference>
<keyword evidence="2" id="KW-0808">Transferase</keyword>
<dbReference type="Gene3D" id="3.40.50.2020">
    <property type="match status" value="1"/>
</dbReference>
<dbReference type="InterPro" id="IPR029057">
    <property type="entry name" value="PRTase-like"/>
</dbReference>
<reference evidence="2 3" key="1">
    <citation type="submission" date="2018-06" db="EMBL/GenBank/DDBJ databases">
        <title>Extensive metabolic versatility and redundancy in microbially diverse, dynamic hydrothermal sediments.</title>
        <authorList>
            <person name="Dombrowski N."/>
            <person name="Teske A."/>
            <person name="Baker B.J."/>
        </authorList>
    </citation>
    <scope>NUCLEOTIDE SEQUENCE [LARGE SCALE GENOMIC DNA]</scope>
    <source>
        <strain evidence="2">B20_G2</strain>
    </source>
</reference>
<proteinExistence type="predicted"/>
<name>A0A497F1Z5_9CREN</name>
<dbReference type="PANTHER" id="PTHR43218">
    <property type="entry name" value="PHOSPHORIBOSYLTRANSFERASE-RELATED"/>
    <property type="match status" value="1"/>
</dbReference>